<dbReference type="CDD" id="cd20623">
    <property type="entry name" value="CYP_unk"/>
    <property type="match status" value="1"/>
</dbReference>
<dbReference type="AlphaFoldDB" id="B5H3E4"/>
<dbReference type="InterPro" id="IPR036396">
    <property type="entry name" value="Cyt_P450_sf"/>
</dbReference>
<dbReference type="STRING" id="1901.BB341_00035"/>
<dbReference type="GO" id="GO:0016705">
    <property type="term" value="F:oxidoreductase activity, acting on paired donors, with incorporation or reduction of molecular oxygen"/>
    <property type="evidence" value="ECO:0007669"/>
    <property type="project" value="InterPro"/>
</dbReference>
<feature type="compositionally biased region" description="Low complexity" evidence="2">
    <location>
        <begin position="433"/>
        <end position="462"/>
    </location>
</feature>
<dbReference type="GO" id="GO:0020037">
    <property type="term" value="F:heme binding"/>
    <property type="evidence" value="ECO:0007669"/>
    <property type="project" value="InterPro"/>
</dbReference>
<evidence type="ECO:0000256" key="1">
    <source>
        <dbReference type="ARBA" id="ARBA00010617"/>
    </source>
</evidence>
<dbReference type="RefSeq" id="WP_003958806.1">
    <property type="nucleotide sequence ID" value="NZ_CM000913.1"/>
</dbReference>
<dbReference type="OrthoDB" id="4133219at2"/>
<dbReference type="PANTHER" id="PTHR46696:SF1">
    <property type="entry name" value="CYTOCHROME P450 YJIB-RELATED"/>
    <property type="match status" value="1"/>
</dbReference>
<proteinExistence type="inferred from homology"/>
<evidence type="ECO:0000313" key="4">
    <source>
        <dbReference type="Proteomes" id="UP000002357"/>
    </source>
</evidence>
<feature type="region of interest" description="Disordered" evidence="2">
    <location>
        <begin position="427"/>
        <end position="472"/>
    </location>
</feature>
<dbReference type="PROSITE" id="PS00086">
    <property type="entry name" value="CYTOCHROME_P450"/>
    <property type="match status" value="1"/>
</dbReference>
<dbReference type="PRINTS" id="PR00359">
    <property type="entry name" value="BP450"/>
</dbReference>
<dbReference type="GO" id="GO:0004497">
    <property type="term" value="F:monooxygenase activity"/>
    <property type="evidence" value="ECO:0007669"/>
    <property type="project" value="InterPro"/>
</dbReference>
<dbReference type="InterPro" id="IPR017972">
    <property type="entry name" value="Cyt_P450_CS"/>
</dbReference>
<organism evidence="3 4">
    <name type="scientific">Streptomyces clavuligerus</name>
    <dbReference type="NCBI Taxonomy" id="1901"/>
    <lineage>
        <taxon>Bacteria</taxon>
        <taxon>Bacillati</taxon>
        <taxon>Actinomycetota</taxon>
        <taxon>Actinomycetes</taxon>
        <taxon>Kitasatosporales</taxon>
        <taxon>Streptomycetaceae</taxon>
        <taxon>Streptomyces</taxon>
    </lineage>
</organism>
<name>B5H3E4_STRCL</name>
<dbReference type="InterPro" id="IPR002397">
    <property type="entry name" value="Cyt_P450_B"/>
</dbReference>
<dbReference type="eggNOG" id="COG2124">
    <property type="taxonomic scope" value="Bacteria"/>
</dbReference>
<evidence type="ECO:0000313" key="3">
    <source>
        <dbReference type="EMBL" id="EFG10780.1"/>
    </source>
</evidence>
<dbReference type="PANTHER" id="PTHR46696">
    <property type="entry name" value="P450, PUTATIVE (EUROFUNG)-RELATED"/>
    <property type="match status" value="1"/>
</dbReference>
<dbReference type="GeneID" id="93727909"/>
<dbReference type="EMBL" id="CM000913">
    <property type="protein sequence ID" value="EFG10780.1"/>
    <property type="molecule type" value="Genomic_DNA"/>
</dbReference>
<dbReference type="GO" id="GO:0005506">
    <property type="term" value="F:iron ion binding"/>
    <property type="evidence" value="ECO:0007669"/>
    <property type="project" value="InterPro"/>
</dbReference>
<dbReference type="Proteomes" id="UP000002357">
    <property type="component" value="Chromosome"/>
</dbReference>
<feature type="region of interest" description="Disordered" evidence="2">
    <location>
        <begin position="1"/>
        <end position="37"/>
    </location>
</feature>
<dbReference type="Gene3D" id="1.10.630.10">
    <property type="entry name" value="Cytochrome P450"/>
    <property type="match status" value="1"/>
</dbReference>
<dbReference type="SUPFAM" id="SSF48264">
    <property type="entry name" value="Cytochrome P450"/>
    <property type="match status" value="1"/>
</dbReference>
<keyword evidence="4" id="KW-1185">Reference proteome</keyword>
<sequence>MTTPRPDVPQDLSVPVPPPGCPAHDLGPDGTHRLYGPVAETDPPAMYELLRREYGPVAPVLLHGDLPAWLVLGHRENLEVMRTPSLFSRDSRRWSMFREHRVPDDSPLRPMIGWQPSCVFADGDEHARLRRAVTDGLAQFNRHGIRRHVTRYTHRLAATFAARGEADLIRDYAEQLPMLVMTRLLGMPEESGPRLVAACLDLMKGTETAVASNDFVADSLRALVRHKREQPGRDFADSLITHGSGLTEDEIVHHLRLVLIAANETTVNLVANTLRLLLTDRRFRASLSGGQMTLPDAMEQVLWDAPPVSVIPGRWATGDTVLGGQHIKAGDMLLLGLAAGNTDPRIRPDRAAPVHGNRSHLAFSSGPHECPGRDIGRAIAEAGIDTLLTLLPGLELSVPAAGLSTTAAWMTERVTALPVRFTPRRDLDALPVPSAGGRPRAGGQRPPAPGVAEPATTPTATARRARWTSLFG</sequence>
<protein>
    <submittedName>
        <fullName evidence="3">Putative cytochrome P450</fullName>
    </submittedName>
</protein>
<comment type="similarity">
    <text evidence="1">Belongs to the cytochrome P450 family.</text>
</comment>
<dbReference type="KEGG" id="sclf:BB341_00035"/>
<gene>
    <name evidence="3" type="primary">rarE</name>
    <name evidence="3" type="ORF">SCLAV_5713</name>
</gene>
<accession>B5H3E4</accession>
<reference evidence="3 4" key="1">
    <citation type="journal article" date="2010" name="Genome Biol. Evol.">
        <title>The sequence of a 1.8-mb bacterial linear plasmid reveals a rich evolutionary reservoir of secondary metabolic pathways.</title>
        <authorList>
            <person name="Medema M.H."/>
            <person name="Trefzer A."/>
            <person name="Kovalchuk A."/>
            <person name="van den Berg M."/>
            <person name="Mueller U."/>
            <person name="Heijne W."/>
            <person name="Wu L."/>
            <person name="Alam M.T."/>
            <person name="Ronning C.M."/>
            <person name="Nierman W.C."/>
            <person name="Bovenberg R.A.L."/>
            <person name="Breitling R."/>
            <person name="Takano E."/>
        </authorList>
    </citation>
    <scope>NUCLEOTIDE SEQUENCE [LARGE SCALE GENOMIC DNA]</scope>
    <source>
        <strain evidence="4">ATCC 27064 / DSM 738 / JCM 4710 / NBRC 13307 / NCIMB 12785 / NRRL 3585 / VKM Ac-602</strain>
    </source>
</reference>
<evidence type="ECO:0000256" key="2">
    <source>
        <dbReference type="SAM" id="MobiDB-lite"/>
    </source>
</evidence>